<feature type="compositionally biased region" description="Basic residues" evidence="1">
    <location>
        <begin position="147"/>
        <end position="163"/>
    </location>
</feature>
<evidence type="ECO:0000313" key="2">
    <source>
        <dbReference type="EMBL" id="ONK55402.1"/>
    </source>
</evidence>
<name>A0A1R3L711_ASPOF</name>
<feature type="region of interest" description="Disordered" evidence="1">
    <location>
        <begin position="93"/>
        <end position="188"/>
    </location>
</feature>
<protein>
    <submittedName>
        <fullName evidence="2">Uncharacterized protein</fullName>
    </submittedName>
</protein>
<dbReference type="Gramene" id="ONK55402">
    <property type="protein sequence ID" value="ONK55402"/>
    <property type="gene ID" value="A4U43_UnF3860"/>
</dbReference>
<dbReference type="Proteomes" id="UP000243459">
    <property type="component" value="Unassembled WGS sequence"/>
</dbReference>
<dbReference type="AlphaFoldDB" id="A0A1R3L711"/>
<feature type="compositionally biased region" description="Low complexity" evidence="1">
    <location>
        <begin position="137"/>
        <end position="146"/>
    </location>
</feature>
<reference evidence="3" key="1">
    <citation type="journal article" date="2017" name="Nat. Commun.">
        <title>The asparagus genome sheds light on the origin and evolution of a young Y chromosome.</title>
        <authorList>
            <person name="Harkess A."/>
            <person name="Zhou J."/>
            <person name="Xu C."/>
            <person name="Bowers J.E."/>
            <person name="Van der Hulst R."/>
            <person name="Ayyampalayam S."/>
            <person name="Mercati F."/>
            <person name="Riccardi P."/>
            <person name="McKain M.R."/>
            <person name="Kakrana A."/>
            <person name="Tang H."/>
            <person name="Ray J."/>
            <person name="Groenendijk J."/>
            <person name="Arikit S."/>
            <person name="Mathioni S.M."/>
            <person name="Nakano M."/>
            <person name="Shan H."/>
            <person name="Telgmann-Rauber A."/>
            <person name="Kanno A."/>
            <person name="Yue Z."/>
            <person name="Chen H."/>
            <person name="Li W."/>
            <person name="Chen Y."/>
            <person name="Xu X."/>
            <person name="Zhang Y."/>
            <person name="Luo S."/>
            <person name="Chen H."/>
            <person name="Gao J."/>
            <person name="Mao Z."/>
            <person name="Pires J.C."/>
            <person name="Luo M."/>
            <person name="Kudrna D."/>
            <person name="Wing R.A."/>
            <person name="Meyers B.C."/>
            <person name="Yi K."/>
            <person name="Kong H."/>
            <person name="Lavrijsen P."/>
            <person name="Sunseri F."/>
            <person name="Falavigna A."/>
            <person name="Ye Y."/>
            <person name="Leebens-Mack J.H."/>
            <person name="Chen G."/>
        </authorList>
    </citation>
    <scope>NUCLEOTIDE SEQUENCE [LARGE SCALE GENOMIC DNA]</scope>
    <source>
        <strain evidence="3">cv. DH0086</strain>
    </source>
</reference>
<organism evidence="2 3">
    <name type="scientific">Asparagus officinalis</name>
    <name type="common">Garden asparagus</name>
    <dbReference type="NCBI Taxonomy" id="4686"/>
    <lineage>
        <taxon>Eukaryota</taxon>
        <taxon>Viridiplantae</taxon>
        <taxon>Streptophyta</taxon>
        <taxon>Embryophyta</taxon>
        <taxon>Tracheophyta</taxon>
        <taxon>Spermatophyta</taxon>
        <taxon>Magnoliopsida</taxon>
        <taxon>Liliopsida</taxon>
        <taxon>Asparagales</taxon>
        <taxon>Asparagaceae</taxon>
        <taxon>Asparagoideae</taxon>
        <taxon>Asparagus</taxon>
    </lineage>
</organism>
<keyword evidence="3" id="KW-1185">Reference proteome</keyword>
<evidence type="ECO:0000313" key="3">
    <source>
        <dbReference type="Proteomes" id="UP000243459"/>
    </source>
</evidence>
<sequence>MAKFRAPSVRSLEAWRSHLLSALDASSSSRGQRRHLSQILSHSITSSLWRLDPFTSSCILSSLSSTDLPLASLALRPLPQPLPLRLQLLIRAHSSAPPPPSPSSSSDSCSAPVSTRPLHLPFLLRSSPPPPLPSTPSPSSTASNPTPRRHLHAPRLRLGRLPRLRSPAVRRNAAQNHRHLERPHLLLL</sequence>
<accession>A0A1R3L711</accession>
<proteinExistence type="predicted"/>
<feature type="compositionally biased region" description="Low complexity" evidence="1">
    <location>
        <begin position="103"/>
        <end position="126"/>
    </location>
</feature>
<evidence type="ECO:0000256" key="1">
    <source>
        <dbReference type="SAM" id="MobiDB-lite"/>
    </source>
</evidence>
<feature type="compositionally biased region" description="Pro residues" evidence="1">
    <location>
        <begin position="127"/>
        <end position="136"/>
    </location>
</feature>
<gene>
    <name evidence="2" type="ORF">A4U43_UnF3860</name>
</gene>
<dbReference type="EMBL" id="KV863486">
    <property type="protein sequence ID" value="ONK55402.1"/>
    <property type="molecule type" value="Genomic_DNA"/>
</dbReference>